<dbReference type="PANTHER" id="PTHR12203:SF119">
    <property type="entry name" value="GLYCOSYL TRANSFERASE CAP10 DOMAIN-CONTAINING PROTEIN"/>
    <property type="match status" value="1"/>
</dbReference>
<organism evidence="3 4">
    <name type="scientific">Fragilariopsis cylindrus CCMP1102</name>
    <dbReference type="NCBI Taxonomy" id="635003"/>
    <lineage>
        <taxon>Eukaryota</taxon>
        <taxon>Sar</taxon>
        <taxon>Stramenopiles</taxon>
        <taxon>Ochrophyta</taxon>
        <taxon>Bacillariophyta</taxon>
        <taxon>Bacillariophyceae</taxon>
        <taxon>Bacillariophycidae</taxon>
        <taxon>Bacillariales</taxon>
        <taxon>Bacillariaceae</taxon>
        <taxon>Fragilariopsis</taxon>
    </lineage>
</organism>
<accession>A0A1E7EW94</accession>
<dbReference type="SMART" id="SM00672">
    <property type="entry name" value="CAP10"/>
    <property type="match status" value="1"/>
</dbReference>
<evidence type="ECO:0000256" key="1">
    <source>
        <dbReference type="SAM" id="MobiDB-lite"/>
    </source>
</evidence>
<dbReference type="GO" id="GO:0016740">
    <property type="term" value="F:transferase activity"/>
    <property type="evidence" value="ECO:0007669"/>
    <property type="project" value="UniProtKB-KW"/>
</dbReference>
<reference evidence="3 4" key="1">
    <citation type="submission" date="2016-09" db="EMBL/GenBank/DDBJ databases">
        <title>Extensive genetic diversity and differential bi-allelic expression allows diatom success in the polar Southern Ocean.</title>
        <authorList>
            <consortium name="DOE Joint Genome Institute"/>
            <person name="Mock T."/>
            <person name="Otillar R.P."/>
            <person name="Strauss J."/>
            <person name="Dupont C."/>
            <person name="Frickenhaus S."/>
            <person name="Maumus F."/>
            <person name="Mcmullan M."/>
            <person name="Sanges R."/>
            <person name="Schmutz J."/>
            <person name="Toseland A."/>
            <person name="Valas R."/>
            <person name="Veluchamy A."/>
            <person name="Ward B.J."/>
            <person name="Allen A."/>
            <person name="Barry K."/>
            <person name="Falciatore A."/>
            <person name="Ferrante M."/>
            <person name="Fortunato A.E."/>
            <person name="Gloeckner G."/>
            <person name="Gruber A."/>
            <person name="Hipkin R."/>
            <person name="Janech M."/>
            <person name="Kroth P."/>
            <person name="Leese F."/>
            <person name="Lindquist E."/>
            <person name="Lyon B.R."/>
            <person name="Martin J."/>
            <person name="Mayer C."/>
            <person name="Parker M."/>
            <person name="Quesneville H."/>
            <person name="Raymond J."/>
            <person name="Uhlig C."/>
            <person name="Valentin K.U."/>
            <person name="Worden A.Z."/>
            <person name="Armbrust E.V."/>
            <person name="Bowler C."/>
            <person name="Green B."/>
            <person name="Moulton V."/>
            <person name="Van Oosterhout C."/>
            <person name="Grigoriev I."/>
        </authorList>
    </citation>
    <scope>NUCLEOTIDE SEQUENCE [LARGE SCALE GENOMIC DNA]</scope>
    <source>
        <strain evidence="3 4">CCMP1102</strain>
    </source>
</reference>
<dbReference type="Pfam" id="PF05686">
    <property type="entry name" value="Glyco_transf_90"/>
    <property type="match status" value="1"/>
</dbReference>
<name>A0A1E7EW94_9STRA</name>
<feature type="compositionally biased region" description="Basic residues" evidence="1">
    <location>
        <begin position="1"/>
        <end position="11"/>
    </location>
</feature>
<evidence type="ECO:0000313" key="4">
    <source>
        <dbReference type="Proteomes" id="UP000095751"/>
    </source>
</evidence>
<dbReference type="InterPro" id="IPR006598">
    <property type="entry name" value="CAP10"/>
</dbReference>
<gene>
    <name evidence="3" type="ORF">FRACYDRAFT_194262</name>
</gene>
<dbReference type="KEGG" id="fcy:FRACYDRAFT_194262"/>
<feature type="compositionally biased region" description="Basic and acidic residues" evidence="1">
    <location>
        <begin position="12"/>
        <end position="28"/>
    </location>
</feature>
<feature type="region of interest" description="Disordered" evidence="1">
    <location>
        <begin position="96"/>
        <end position="121"/>
    </location>
</feature>
<protein>
    <submittedName>
        <fullName evidence="3">Putative glycosyltransferase</fullName>
    </submittedName>
</protein>
<sequence length="669" mass="77610">MAPFAKKRKKKLPEDQHPSEYRGIFGEKGDSDEWTKAVEKFPNKVPRFESKDDCLEFMREYVRHHGGSNPEFPHLQHIFTTLITWDQIERLLLPNIEKARTEPSSSPKIPQDYGREPDDTSSNIYEQSAAKEAVDAINFRLDLPFHQTITPVSVTNTMKYLFFHMKCGIYVMIRDGKVRMFCPFSNRDYENTWSGKLKIEGDGTLDDYYSKKVGICRPENIVHDTSVWWANGNIICNEITPNKNESKYDIQVWGDQFLSPLRDMLAEACNQRQIPDCEFFLNKRDYPQLKVNVERGVPVEPYGFIFDKDDRDPEQDIDLFEDHKFKTYAPIVSFYAAAEDRFSDIPWPSSEDWEGACGLEGYPVFKSPRDLFTEANFKKFERGWDEGRVATAFFRGTATGGGTTIDNNQRIKAAHLSHQWKDDPEKGGEEPFLNAAIVGWNLRDKKTANHPMTFLRPSNFEFSAGKHLFTPIYEQSMYKYLVYIDGHCAACRYAFMMRLGAVILKVEPRQVADRMWYFPLLQPYVDHVPVKPDLSDLEGKIRWCRENDGKCKEIAANCLKLYEKFVARNGLLDYVEMVTKHIAKRQIDPPQWWTAPPPEIPPPKLNKPDTMCHQDRKSGMSSLCVRCQVDDDADQKQLEAIQAKEASEKMSKKEKKQSLRDRMRKRAKK</sequence>
<evidence type="ECO:0000313" key="3">
    <source>
        <dbReference type="EMBL" id="OEU10136.1"/>
    </source>
</evidence>
<dbReference type="OrthoDB" id="541052at2759"/>
<feature type="domain" description="Glycosyl transferase CAP10" evidence="2">
    <location>
        <begin position="273"/>
        <end position="589"/>
    </location>
</feature>
<keyword evidence="4" id="KW-1185">Reference proteome</keyword>
<dbReference type="Proteomes" id="UP000095751">
    <property type="component" value="Unassembled WGS sequence"/>
</dbReference>
<keyword evidence="3" id="KW-0808">Transferase</keyword>
<dbReference type="InterPro" id="IPR051091">
    <property type="entry name" value="O-Glucosyltr/Glycosyltrsf_90"/>
</dbReference>
<feature type="region of interest" description="Disordered" evidence="1">
    <location>
        <begin position="643"/>
        <end position="669"/>
    </location>
</feature>
<dbReference type="AlphaFoldDB" id="A0A1E7EW94"/>
<feature type="compositionally biased region" description="Basic and acidic residues" evidence="1">
    <location>
        <begin position="645"/>
        <end position="661"/>
    </location>
</feature>
<dbReference type="EMBL" id="KV784373">
    <property type="protein sequence ID" value="OEU10136.1"/>
    <property type="molecule type" value="Genomic_DNA"/>
</dbReference>
<dbReference type="PANTHER" id="PTHR12203">
    <property type="entry name" value="KDEL LYS-ASP-GLU-LEU CONTAINING - RELATED"/>
    <property type="match status" value="1"/>
</dbReference>
<feature type="region of interest" description="Disordered" evidence="1">
    <location>
        <begin position="1"/>
        <end position="28"/>
    </location>
</feature>
<evidence type="ECO:0000259" key="2">
    <source>
        <dbReference type="SMART" id="SM00672"/>
    </source>
</evidence>
<dbReference type="InParanoid" id="A0A1E7EW94"/>
<proteinExistence type="predicted"/>